<evidence type="ECO:0000313" key="1">
    <source>
        <dbReference type="EMBL" id="SVA95082.1"/>
    </source>
</evidence>
<organism evidence="1">
    <name type="scientific">marine metagenome</name>
    <dbReference type="NCBI Taxonomy" id="408172"/>
    <lineage>
        <taxon>unclassified sequences</taxon>
        <taxon>metagenomes</taxon>
        <taxon>ecological metagenomes</taxon>
    </lineage>
</organism>
<dbReference type="EMBL" id="UINC01023435">
    <property type="protein sequence ID" value="SVA95082.1"/>
    <property type="molecule type" value="Genomic_DNA"/>
</dbReference>
<gene>
    <name evidence="1" type="ORF">METZ01_LOCUS147936</name>
</gene>
<dbReference type="AlphaFoldDB" id="A0A382A1P8"/>
<protein>
    <submittedName>
        <fullName evidence="1">Uncharacterized protein</fullName>
    </submittedName>
</protein>
<proteinExistence type="predicted"/>
<sequence>MIKGQVKALVFEFDVGGSIFDWQTATRTAVPKTTDTWRNCFVTNAALN</sequence>
<reference evidence="1" key="1">
    <citation type="submission" date="2018-05" db="EMBL/GenBank/DDBJ databases">
        <authorList>
            <person name="Lanie J.A."/>
            <person name="Ng W.-L."/>
            <person name="Kazmierczak K.M."/>
            <person name="Andrzejewski T.M."/>
            <person name="Davidsen T.M."/>
            <person name="Wayne K.J."/>
            <person name="Tettelin H."/>
            <person name="Glass J.I."/>
            <person name="Rusch D."/>
            <person name="Podicherti R."/>
            <person name="Tsui H.-C.T."/>
            <person name="Winkler M.E."/>
        </authorList>
    </citation>
    <scope>NUCLEOTIDE SEQUENCE</scope>
</reference>
<accession>A0A382A1P8</accession>
<name>A0A382A1P8_9ZZZZ</name>